<name>A0AAE8MPG1_9PEZI</name>
<feature type="region of interest" description="Disordered" evidence="1">
    <location>
        <begin position="124"/>
        <end position="170"/>
    </location>
</feature>
<evidence type="ECO:0000256" key="1">
    <source>
        <dbReference type="SAM" id="MobiDB-lite"/>
    </source>
</evidence>
<feature type="compositionally biased region" description="Polar residues" evidence="1">
    <location>
        <begin position="1"/>
        <end position="15"/>
    </location>
</feature>
<gene>
    <name evidence="2" type="ORF">DNG_00133</name>
</gene>
<comment type="caution">
    <text evidence="2">The sequence shown here is derived from an EMBL/GenBank/DDBJ whole genome shotgun (WGS) entry which is preliminary data.</text>
</comment>
<evidence type="ECO:0000313" key="3">
    <source>
        <dbReference type="Proteomes" id="UP001187682"/>
    </source>
</evidence>
<proteinExistence type="predicted"/>
<keyword evidence="3" id="KW-1185">Reference proteome</keyword>
<reference evidence="2" key="1">
    <citation type="submission" date="2018-03" db="EMBL/GenBank/DDBJ databases">
        <authorList>
            <person name="Guldener U."/>
        </authorList>
    </citation>
    <scope>NUCLEOTIDE SEQUENCE</scope>
</reference>
<dbReference type="Proteomes" id="UP001187682">
    <property type="component" value="Unassembled WGS sequence"/>
</dbReference>
<evidence type="ECO:0000313" key="2">
    <source>
        <dbReference type="EMBL" id="SPN96612.1"/>
    </source>
</evidence>
<protein>
    <submittedName>
        <fullName evidence="2">Uncharacterized protein</fullName>
    </submittedName>
</protein>
<organism evidence="2 3">
    <name type="scientific">Cephalotrichum gorgonifer</name>
    <dbReference type="NCBI Taxonomy" id="2041049"/>
    <lineage>
        <taxon>Eukaryota</taxon>
        <taxon>Fungi</taxon>
        <taxon>Dikarya</taxon>
        <taxon>Ascomycota</taxon>
        <taxon>Pezizomycotina</taxon>
        <taxon>Sordariomycetes</taxon>
        <taxon>Hypocreomycetidae</taxon>
        <taxon>Microascales</taxon>
        <taxon>Microascaceae</taxon>
        <taxon>Cephalotrichum</taxon>
    </lineage>
</organism>
<feature type="compositionally biased region" description="Polar residues" evidence="1">
    <location>
        <begin position="84"/>
        <end position="99"/>
    </location>
</feature>
<accession>A0AAE8MPG1</accession>
<sequence length="201" mass="20737">MHQTPDNICQSQTAASAGRGLASPTGAASSAGGDSVLPPPSSPSHDGLIRNSSSTINDPSPAPTQAAESYAPPTGGSAFPVSDTAPQDPQAGSTASPPTYTDHPQIRESNIIKFFAQFYSLEDPTQGDHIPLMTPPPSNTSSLKVEPDDTTPHPGLTSTSGPPCPPQSPWSLDSNLLYVGQAAPLLSDQYSVAQNIDYSVD</sequence>
<dbReference type="EMBL" id="ONZQ02000001">
    <property type="protein sequence ID" value="SPN96612.1"/>
    <property type="molecule type" value="Genomic_DNA"/>
</dbReference>
<dbReference type="AlphaFoldDB" id="A0AAE8MPG1"/>
<feature type="region of interest" description="Disordered" evidence="1">
    <location>
        <begin position="1"/>
        <end position="107"/>
    </location>
</feature>
<feature type="compositionally biased region" description="Low complexity" evidence="1">
    <location>
        <begin position="20"/>
        <end position="35"/>
    </location>
</feature>